<name>A0AAD5V6U0_9APHY</name>
<feature type="region of interest" description="Disordered" evidence="1">
    <location>
        <begin position="358"/>
        <end position="396"/>
    </location>
</feature>
<feature type="compositionally biased region" description="Polar residues" evidence="1">
    <location>
        <begin position="31"/>
        <end position="67"/>
    </location>
</feature>
<evidence type="ECO:0000256" key="1">
    <source>
        <dbReference type="SAM" id="MobiDB-lite"/>
    </source>
</evidence>
<dbReference type="Proteomes" id="UP001212997">
    <property type="component" value="Unassembled WGS sequence"/>
</dbReference>
<feature type="region of interest" description="Disordered" evidence="1">
    <location>
        <begin position="1"/>
        <end position="91"/>
    </location>
</feature>
<proteinExistence type="predicted"/>
<keyword evidence="3" id="KW-1185">Reference proteome</keyword>
<comment type="caution">
    <text evidence="2">The sequence shown here is derived from an EMBL/GenBank/DDBJ whole genome shotgun (WGS) entry which is preliminary data.</text>
</comment>
<protein>
    <submittedName>
        <fullName evidence="2">Uncharacterized protein</fullName>
    </submittedName>
</protein>
<sequence>MDASTPHPLTVHVPMRQPSATPVRTIRAPSNRFSPYQTHGHSPNSSGTQLRSTPGPRTNLDKNTSPQVDDRTPSSTSCRSSPPPSSSVRLPWDLDHRIDAAQLASKRADIHRYATMDSDDQSIESHMSSLHLGTRLDLVESKLDTLIELISGVSELQNKTWEPTEDQMKNINELIWHYMIQANGTFGKISVYIQSYIVRHKENLNLQAYTENAIIQTRLNKIIDYRVGQIKSAYHKDIKGGLMKKKPLRVFAMQMIQDHHLPTRPTEPPRSMLATHALLRYIEFSKSKGGRDYWKIVEKELDLVYSKLRQFPRNHAMWASWEDEIIERDEGLFAAPPPLPLPPLPDALGLAGQVSPQIQGAAEEGHQQPQAMDCGEQPDPDVVTSVDQGAGGDWAH</sequence>
<evidence type="ECO:0000313" key="2">
    <source>
        <dbReference type="EMBL" id="KAJ3486348.1"/>
    </source>
</evidence>
<reference evidence="2" key="1">
    <citation type="submission" date="2022-07" db="EMBL/GenBank/DDBJ databases">
        <title>Genome Sequence of Physisporinus lineatus.</title>
        <authorList>
            <person name="Buettner E."/>
        </authorList>
    </citation>
    <scope>NUCLEOTIDE SEQUENCE</scope>
    <source>
        <strain evidence="2">VT162</strain>
    </source>
</reference>
<dbReference type="EMBL" id="JANAWD010000124">
    <property type="protein sequence ID" value="KAJ3486348.1"/>
    <property type="molecule type" value="Genomic_DNA"/>
</dbReference>
<gene>
    <name evidence="2" type="ORF">NLI96_g4298</name>
</gene>
<accession>A0AAD5V6U0</accession>
<organism evidence="2 3">
    <name type="scientific">Meripilus lineatus</name>
    <dbReference type="NCBI Taxonomy" id="2056292"/>
    <lineage>
        <taxon>Eukaryota</taxon>
        <taxon>Fungi</taxon>
        <taxon>Dikarya</taxon>
        <taxon>Basidiomycota</taxon>
        <taxon>Agaricomycotina</taxon>
        <taxon>Agaricomycetes</taxon>
        <taxon>Polyporales</taxon>
        <taxon>Meripilaceae</taxon>
        <taxon>Meripilus</taxon>
    </lineage>
</organism>
<evidence type="ECO:0000313" key="3">
    <source>
        <dbReference type="Proteomes" id="UP001212997"/>
    </source>
</evidence>
<dbReference type="AlphaFoldDB" id="A0AAD5V6U0"/>